<dbReference type="SUPFAM" id="SSF46785">
    <property type="entry name" value="Winged helix' DNA-binding domain"/>
    <property type="match status" value="1"/>
</dbReference>
<evidence type="ECO:0000256" key="4">
    <source>
        <dbReference type="ARBA" id="ARBA00023163"/>
    </source>
</evidence>
<evidence type="ECO:0000256" key="3">
    <source>
        <dbReference type="ARBA" id="ARBA00023125"/>
    </source>
</evidence>
<dbReference type="PROSITE" id="PS50931">
    <property type="entry name" value="HTH_LYSR"/>
    <property type="match status" value="1"/>
</dbReference>
<feature type="domain" description="HTH lysR-type" evidence="5">
    <location>
        <begin position="6"/>
        <end position="63"/>
    </location>
</feature>
<comment type="similarity">
    <text evidence="1">Belongs to the LysR transcriptional regulatory family.</text>
</comment>
<evidence type="ECO:0000313" key="7">
    <source>
        <dbReference type="Proteomes" id="UP001465153"/>
    </source>
</evidence>
<keyword evidence="2" id="KW-0805">Transcription regulation</keyword>
<reference evidence="6 7" key="1">
    <citation type="submission" date="2024-04" db="EMBL/GenBank/DDBJ databases">
        <title>Draft genome sequence of Sessilibacter corallicola NBRC 116591.</title>
        <authorList>
            <person name="Miyakawa T."/>
            <person name="Kusuya Y."/>
            <person name="Miura T."/>
        </authorList>
    </citation>
    <scope>NUCLEOTIDE SEQUENCE [LARGE SCALE GENOMIC DNA]</scope>
    <source>
        <strain evidence="6 7">KU-00831-HH</strain>
    </source>
</reference>
<dbReference type="EMBL" id="BAABWN010000012">
    <property type="protein sequence ID" value="GAA6169517.1"/>
    <property type="molecule type" value="Genomic_DNA"/>
</dbReference>
<dbReference type="InterPro" id="IPR005119">
    <property type="entry name" value="LysR_subst-bd"/>
</dbReference>
<sequence>MTKKLPSLNVLKVFDTAARQGSFKLAAQELCLSPSAVSHQIRVLEEQLGVTLFERLNRSIKLTIEGEQYHKDIQTAMSLIERATDRLVGANQKKSITISCIPFVTNHFLIPHLPTLKQAHSDYSIKLLSQIKLVELKHGQVDLAVRYQKQDRNDLEYVPLTNVSLTPVCNPEYWRKFEQAGQGFDDHKFISLSVDTKTWTTWLSQFRPTNTLPDFEIELDNYQAVKQAAVQGLGLAMGYWPAVQDEVSKGNLIAPYGEQVSEFGAMYLVYPKVDQDRDSVRIIRDWMASIFQQFTVS</sequence>
<comment type="caution">
    <text evidence="6">The sequence shown here is derived from an EMBL/GenBank/DDBJ whole genome shotgun (WGS) entry which is preliminary data.</text>
</comment>
<name>A0ABQ0AD85_9GAMM</name>
<dbReference type="InterPro" id="IPR036390">
    <property type="entry name" value="WH_DNA-bd_sf"/>
</dbReference>
<keyword evidence="3" id="KW-0238">DNA-binding</keyword>
<organism evidence="6 7">
    <name type="scientific">Sessilibacter corallicola</name>
    <dbReference type="NCBI Taxonomy" id="2904075"/>
    <lineage>
        <taxon>Bacteria</taxon>
        <taxon>Pseudomonadati</taxon>
        <taxon>Pseudomonadota</taxon>
        <taxon>Gammaproteobacteria</taxon>
        <taxon>Cellvibrionales</taxon>
        <taxon>Cellvibrionaceae</taxon>
        <taxon>Sessilibacter</taxon>
    </lineage>
</organism>
<dbReference type="InterPro" id="IPR000847">
    <property type="entry name" value="LysR_HTH_N"/>
</dbReference>
<dbReference type="RefSeq" id="WP_353304023.1">
    <property type="nucleotide sequence ID" value="NZ_BAABWN010000012.1"/>
</dbReference>
<evidence type="ECO:0000259" key="5">
    <source>
        <dbReference type="PROSITE" id="PS50931"/>
    </source>
</evidence>
<evidence type="ECO:0000313" key="6">
    <source>
        <dbReference type="EMBL" id="GAA6169517.1"/>
    </source>
</evidence>
<evidence type="ECO:0000256" key="1">
    <source>
        <dbReference type="ARBA" id="ARBA00009437"/>
    </source>
</evidence>
<gene>
    <name evidence="6" type="ORF">NBRC116591_33280</name>
</gene>
<keyword evidence="7" id="KW-1185">Reference proteome</keyword>
<dbReference type="Pfam" id="PF00126">
    <property type="entry name" value="HTH_1"/>
    <property type="match status" value="1"/>
</dbReference>
<accession>A0ABQ0AD85</accession>
<dbReference type="InterPro" id="IPR058163">
    <property type="entry name" value="LysR-type_TF_proteobact-type"/>
</dbReference>
<dbReference type="Proteomes" id="UP001465153">
    <property type="component" value="Unassembled WGS sequence"/>
</dbReference>
<protein>
    <submittedName>
        <fullName evidence="6">Transcriptional regulator GcvA</fullName>
    </submittedName>
</protein>
<dbReference type="PANTHER" id="PTHR30537">
    <property type="entry name" value="HTH-TYPE TRANSCRIPTIONAL REGULATOR"/>
    <property type="match status" value="1"/>
</dbReference>
<dbReference type="SUPFAM" id="SSF53850">
    <property type="entry name" value="Periplasmic binding protein-like II"/>
    <property type="match status" value="1"/>
</dbReference>
<dbReference type="Gene3D" id="1.10.10.10">
    <property type="entry name" value="Winged helix-like DNA-binding domain superfamily/Winged helix DNA-binding domain"/>
    <property type="match status" value="1"/>
</dbReference>
<dbReference type="PANTHER" id="PTHR30537:SF74">
    <property type="entry name" value="HTH-TYPE TRANSCRIPTIONAL REGULATOR TRPI"/>
    <property type="match status" value="1"/>
</dbReference>
<dbReference type="Gene3D" id="3.40.190.10">
    <property type="entry name" value="Periplasmic binding protein-like II"/>
    <property type="match status" value="2"/>
</dbReference>
<proteinExistence type="inferred from homology"/>
<dbReference type="PRINTS" id="PR00039">
    <property type="entry name" value="HTHLYSR"/>
</dbReference>
<keyword evidence="4" id="KW-0804">Transcription</keyword>
<evidence type="ECO:0000256" key="2">
    <source>
        <dbReference type="ARBA" id="ARBA00023015"/>
    </source>
</evidence>
<dbReference type="InterPro" id="IPR036388">
    <property type="entry name" value="WH-like_DNA-bd_sf"/>
</dbReference>
<dbReference type="Pfam" id="PF03466">
    <property type="entry name" value="LysR_substrate"/>
    <property type="match status" value="1"/>
</dbReference>